<sequence length="148" mass="17032">MVGGDYLDCLPLMIMNSIPIQVTELLNYSYSLAKSLLEGQQEFFPFGVFMDYRGNISQRLVHDGDEFPVSEVLIEHIQKDFDDQLASRNITAYSIVYNARVKNEQFPVGIDVVVAKVKGIYDALEVYYLPYQKMGDQLEYLEPWGEKM</sequence>
<dbReference type="STRING" id="475255.SAMN04488101_101769"/>
<protein>
    <submittedName>
        <fullName evidence="1">Uncharacterized protein</fullName>
    </submittedName>
</protein>
<gene>
    <name evidence="1" type="ORF">SAMN04488101_101769</name>
</gene>
<proteinExistence type="predicted"/>
<evidence type="ECO:0000313" key="2">
    <source>
        <dbReference type="Proteomes" id="UP000192678"/>
    </source>
</evidence>
<dbReference type="EMBL" id="FWYB01000001">
    <property type="protein sequence ID" value="SMC62090.1"/>
    <property type="molecule type" value="Genomic_DNA"/>
</dbReference>
<reference evidence="1 2" key="1">
    <citation type="submission" date="2017-04" db="EMBL/GenBank/DDBJ databases">
        <authorList>
            <person name="Afonso C.L."/>
            <person name="Miller P.J."/>
            <person name="Scott M.A."/>
            <person name="Spackman E."/>
            <person name="Goraichik I."/>
            <person name="Dimitrov K.M."/>
            <person name="Suarez D.L."/>
            <person name="Swayne D.E."/>
        </authorList>
    </citation>
    <scope>NUCLEOTIDE SEQUENCE [LARGE SCALE GENOMIC DNA]</scope>
    <source>
        <strain evidence="1 2">DSM 19625</strain>
    </source>
</reference>
<evidence type="ECO:0000313" key="1">
    <source>
        <dbReference type="EMBL" id="SMC62090.1"/>
    </source>
</evidence>
<name>A0A1W2ANI7_9SPHI</name>
<organism evidence="1 2">
    <name type="scientific">Pedobacter nyackensis</name>
    <dbReference type="NCBI Taxonomy" id="475255"/>
    <lineage>
        <taxon>Bacteria</taxon>
        <taxon>Pseudomonadati</taxon>
        <taxon>Bacteroidota</taxon>
        <taxon>Sphingobacteriia</taxon>
        <taxon>Sphingobacteriales</taxon>
        <taxon>Sphingobacteriaceae</taxon>
        <taxon>Pedobacter</taxon>
    </lineage>
</organism>
<accession>A0A1W2ANI7</accession>
<dbReference type="AlphaFoldDB" id="A0A1W2ANI7"/>
<dbReference type="Proteomes" id="UP000192678">
    <property type="component" value="Unassembled WGS sequence"/>
</dbReference>
<keyword evidence="2" id="KW-1185">Reference proteome</keyword>